<dbReference type="Pfam" id="PF14070">
    <property type="entry name" value="YjfB_motility"/>
    <property type="match status" value="1"/>
</dbReference>
<dbReference type="EMBL" id="QRVL01000004">
    <property type="protein sequence ID" value="RGS41011.1"/>
    <property type="molecule type" value="Genomic_DNA"/>
</dbReference>
<evidence type="ECO:0000313" key="1">
    <source>
        <dbReference type="EMBL" id="RGS41011.1"/>
    </source>
</evidence>
<dbReference type="Proteomes" id="UP000266172">
    <property type="component" value="Unassembled WGS sequence"/>
</dbReference>
<gene>
    <name evidence="1" type="ORF">DWX93_07335</name>
</gene>
<organism evidence="1 2">
    <name type="scientific">Roseburia hominis</name>
    <dbReference type="NCBI Taxonomy" id="301301"/>
    <lineage>
        <taxon>Bacteria</taxon>
        <taxon>Bacillati</taxon>
        <taxon>Bacillota</taxon>
        <taxon>Clostridia</taxon>
        <taxon>Lachnospirales</taxon>
        <taxon>Lachnospiraceae</taxon>
        <taxon>Roseburia</taxon>
    </lineage>
</organism>
<protein>
    <submittedName>
        <fullName evidence="1">Putative motility protein</fullName>
    </submittedName>
</protein>
<comment type="caution">
    <text evidence="1">The sequence shown here is derived from an EMBL/GenBank/DDBJ whole genome shotgun (WGS) entry which is preliminary data.</text>
</comment>
<accession>A0A173ZTE4</accession>
<reference evidence="1 2" key="1">
    <citation type="submission" date="2018-08" db="EMBL/GenBank/DDBJ databases">
        <title>A genome reference for cultivated species of the human gut microbiota.</title>
        <authorList>
            <person name="Zou Y."/>
            <person name="Xue W."/>
            <person name="Luo G."/>
        </authorList>
    </citation>
    <scope>NUCLEOTIDE SEQUENCE [LARGE SCALE GENOMIC DNA]</scope>
    <source>
        <strain evidence="1 2">AF22-12AC</strain>
    </source>
</reference>
<proteinExistence type="predicted"/>
<dbReference type="InterPro" id="IPR025906">
    <property type="entry name" value="YjfB_motility"/>
</dbReference>
<evidence type="ECO:0000313" key="2">
    <source>
        <dbReference type="Proteomes" id="UP000266172"/>
    </source>
</evidence>
<dbReference type="RefSeq" id="WP_055230409.1">
    <property type="nucleotide sequence ID" value="NZ_CAKMUY010000006.1"/>
</dbReference>
<name>A0A173ZTE4_9FIRM</name>
<dbReference type="AlphaFoldDB" id="A0A173ZTE4"/>
<sequence length="70" mass="7279">MDFSNVDLALGTLTAYDSGSSVSSGSLAYAVGTAVLSQSLDLTQQMGASMIQMMEHSVNPELGGNIDMYV</sequence>